<evidence type="ECO:0000313" key="2">
    <source>
        <dbReference type="EMBL" id="CAA9435880.1"/>
    </source>
</evidence>
<reference evidence="2" key="1">
    <citation type="submission" date="2020-02" db="EMBL/GenBank/DDBJ databases">
        <authorList>
            <person name="Meier V. D."/>
        </authorList>
    </citation>
    <scope>NUCLEOTIDE SEQUENCE</scope>
    <source>
        <strain evidence="2">AVDCRST_MAG82</strain>
    </source>
</reference>
<organism evidence="2">
    <name type="scientific">uncultured Rubrobacteraceae bacterium</name>
    <dbReference type="NCBI Taxonomy" id="349277"/>
    <lineage>
        <taxon>Bacteria</taxon>
        <taxon>Bacillati</taxon>
        <taxon>Actinomycetota</taxon>
        <taxon>Rubrobacteria</taxon>
        <taxon>Rubrobacterales</taxon>
        <taxon>Rubrobacteraceae</taxon>
        <taxon>environmental samples</taxon>
    </lineage>
</organism>
<gene>
    <name evidence="2" type="ORF">AVDCRST_MAG82-2461</name>
</gene>
<accession>A0A6J4QF56</accession>
<dbReference type="EMBL" id="CADCVA010000318">
    <property type="protein sequence ID" value="CAA9435880.1"/>
    <property type="molecule type" value="Genomic_DNA"/>
</dbReference>
<protein>
    <submittedName>
        <fullName evidence="2">Uncharacterized protein</fullName>
    </submittedName>
</protein>
<feature type="compositionally biased region" description="Basic and acidic residues" evidence="1">
    <location>
        <begin position="60"/>
        <end position="71"/>
    </location>
</feature>
<feature type="region of interest" description="Disordered" evidence="1">
    <location>
        <begin position="43"/>
        <end position="84"/>
    </location>
</feature>
<dbReference type="AlphaFoldDB" id="A0A6J4QF56"/>
<proteinExistence type="predicted"/>
<evidence type="ECO:0000256" key="1">
    <source>
        <dbReference type="SAM" id="MobiDB-lite"/>
    </source>
</evidence>
<sequence>MTLSSDDASGETTLSGPLADQVALHGLLAKVRDLSLLLLSLRRRDPEHPGADGTSLNAARVERQNTHEQRAQNRNLRLRYSGRP</sequence>
<name>A0A6J4QF56_9ACTN</name>